<proteinExistence type="inferred from homology"/>
<dbReference type="Gene3D" id="1.10.10.10">
    <property type="entry name" value="Winged helix-like DNA-binding domain superfamily/Winged helix DNA-binding domain"/>
    <property type="match status" value="1"/>
</dbReference>
<sequence length="105" mass="12804">MTKKTTISFEQKIDIVRYCVEHNHNYKETAKKYNVSYQQVRRWLEKYEKGGVEALQDKRGKRKSINEMSEIEKLKAEKKLLEAQNRRLQLENEFLKKLRELERGW</sequence>
<dbReference type="PANTHER" id="PTHR33795:SF1">
    <property type="entry name" value="INSERTION ELEMENT IS150 PROTEIN INSJ"/>
    <property type="match status" value="1"/>
</dbReference>
<evidence type="ECO:0000256" key="2">
    <source>
        <dbReference type="SAM" id="Coils"/>
    </source>
</evidence>
<dbReference type="InterPro" id="IPR010921">
    <property type="entry name" value="Trp_repressor/repl_initiator"/>
</dbReference>
<dbReference type="HOGENOM" id="CLU_027402_17_3_9"/>
<gene>
    <name evidence="4" type="ORF">TCEL_00965</name>
</gene>
<accession>R7RTK7</accession>
<evidence type="ECO:0000259" key="3">
    <source>
        <dbReference type="Pfam" id="PF13518"/>
    </source>
</evidence>
<evidence type="ECO:0000256" key="1">
    <source>
        <dbReference type="ARBA" id="ARBA00038232"/>
    </source>
</evidence>
<dbReference type="GO" id="GO:0043565">
    <property type="term" value="F:sequence-specific DNA binding"/>
    <property type="evidence" value="ECO:0007669"/>
    <property type="project" value="InterPro"/>
</dbReference>
<dbReference type="eggNOG" id="COG2963">
    <property type="taxonomic scope" value="Bacteria"/>
</dbReference>
<dbReference type="InterPro" id="IPR052057">
    <property type="entry name" value="IS150/IS1296_orfA-like"/>
</dbReference>
<evidence type="ECO:0000313" key="4">
    <source>
        <dbReference type="EMBL" id="CDF58746.1"/>
    </source>
</evidence>
<dbReference type="InterPro" id="IPR036388">
    <property type="entry name" value="WH-like_DNA-bd_sf"/>
</dbReference>
<dbReference type="Pfam" id="PF13518">
    <property type="entry name" value="HTH_28"/>
    <property type="match status" value="1"/>
</dbReference>
<keyword evidence="5" id="KW-1185">Reference proteome</keyword>
<dbReference type="RefSeq" id="WP_018663451.1">
    <property type="nucleotide sequence ID" value="NZ_HF952018.1"/>
</dbReference>
<feature type="coiled-coil region" evidence="2">
    <location>
        <begin position="64"/>
        <end position="100"/>
    </location>
</feature>
<organism evidence="4 5">
    <name type="scientific">Thermobrachium celere DSM 8682</name>
    <dbReference type="NCBI Taxonomy" id="941824"/>
    <lineage>
        <taxon>Bacteria</taxon>
        <taxon>Bacillati</taxon>
        <taxon>Bacillota</taxon>
        <taxon>Clostridia</taxon>
        <taxon>Eubacteriales</taxon>
        <taxon>Clostridiaceae</taxon>
        <taxon>Thermobrachium</taxon>
    </lineage>
</organism>
<dbReference type="SUPFAM" id="SSF48295">
    <property type="entry name" value="TrpR-like"/>
    <property type="match status" value="1"/>
</dbReference>
<comment type="caution">
    <text evidence="4">The sequence shown here is derived from an EMBL/GenBank/DDBJ whole genome shotgun (WGS) entry which is preliminary data.</text>
</comment>
<evidence type="ECO:0000313" key="5">
    <source>
        <dbReference type="Proteomes" id="UP000014923"/>
    </source>
</evidence>
<dbReference type="PANTHER" id="PTHR33795">
    <property type="entry name" value="INSERTION ELEMENT IS150 PROTEIN INSJ"/>
    <property type="match status" value="1"/>
</dbReference>
<dbReference type="Proteomes" id="UP000014923">
    <property type="component" value="Unassembled WGS sequence"/>
</dbReference>
<name>R7RTK7_9CLOT</name>
<comment type="similarity">
    <text evidence="1">Belongs to the IS150/IS1296 orfA family.</text>
</comment>
<feature type="domain" description="Insertion element IS150 protein InsJ-like helix-turn-helix" evidence="3">
    <location>
        <begin position="11"/>
        <end position="63"/>
    </location>
</feature>
<dbReference type="InterPro" id="IPR055247">
    <property type="entry name" value="InsJ-like_HTH"/>
</dbReference>
<dbReference type="AlphaFoldDB" id="R7RTK7"/>
<protein>
    <recommendedName>
        <fullName evidence="3">Insertion element IS150 protein InsJ-like helix-turn-helix domain-containing protein</fullName>
    </recommendedName>
</protein>
<dbReference type="EMBL" id="CAVN010000100">
    <property type="protein sequence ID" value="CDF58746.1"/>
    <property type="molecule type" value="Genomic_DNA"/>
</dbReference>
<reference evidence="4" key="1">
    <citation type="submission" date="2013-03" db="EMBL/GenBank/DDBJ databases">
        <title>Draft genome sequence of the hydrogen-ethanol-producing anaerobic alkalithermophilic Caloramator celere.</title>
        <authorList>
            <person name="Ciranna A."/>
            <person name="Larjo A."/>
            <person name="Kivisto A."/>
            <person name="Santala V."/>
            <person name="Roos C."/>
            <person name="Karp M."/>
        </authorList>
    </citation>
    <scope>NUCLEOTIDE SEQUENCE [LARGE SCALE GENOMIC DNA]</scope>
    <source>
        <strain evidence="4">DSM 8682</strain>
    </source>
</reference>
<dbReference type="OrthoDB" id="9797531at2"/>
<keyword evidence="2" id="KW-0175">Coiled coil</keyword>